<dbReference type="InterPro" id="IPR007627">
    <property type="entry name" value="RNA_pol_sigma70_r2"/>
</dbReference>
<dbReference type="SUPFAM" id="SSF88946">
    <property type="entry name" value="Sigma2 domain of RNA polymerase sigma factors"/>
    <property type="match status" value="1"/>
</dbReference>
<dbReference type="EMBL" id="WUEK01000003">
    <property type="protein sequence ID" value="MXG89186.1"/>
    <property type="molecule type" value="Genomic_DNA"/>
</dbReference>
<keyword evidence="8" id="KW-1185">Reference proteome</keyword>
<evidence type="ECO:0000313" key="7">
    <source>
        <dbReference type="EMBL" id="MXG89186.1"/>
    </source>
</evidence>
<comment type="caution">
    <text evidence="7">The sequence shown here is derived from an EMBL/GenBank/DDBJ whole genome shotgun (WGS) entry which is preliminary data.</text>
</comment>
<keyword evidence="3" id="KW-0731">Sigma factor</keyword>
<dbReference type="PANTHER" id="PTHR43133">
    <property type="entry name" value="RNA POLYMERASE ECF-TYPE SIGMA FACTO"/>
    <property type="match status" value="1"/>
</dbReference>
<accession>A0A6L7EU43</accession>
<organism evidence="7 8">
    <name type="scientific">Nocardioides flavescens</name>
    <dbReference type="NCBI Taxonomy" id="2691959"/>
    <lineage>
        <taxon>Bacteria</taxon>
        <taxon>Bacillati</taxon>
        <taxon>Actinomycetota</taxon>
        <taxon>Actinomycetes</taxon>
        <taxon>Propionibacteriales</taxon>
        <taxon>Nocardioidaceae</taxon>
        <taxon>Nocardioides</taxon>
    </lineage>
</organism>
<dbReference type="Pfam" id="PF08281">
    <property type="entry name" value="Sigma70_r4_2"/>
    <property type="match status" value="1"/>
</dbReference>
<dbReference type="SUPFAM" id="SSF88659">
    <property type="entry name" value="Sigma3 and sigma4 domains of RNA polymerase sigma factors"/>
    <property type="match status" value="1"/>
</dbReference>
<dbReference type="Pfam" id="PF04542">
    <property type="entry name" value="Sigma70_r2"/>
    <property type="match status" value="1"/>
</dbReference>
<reference evidence="7 8" key="1">
    <citation type="submission" date="2019-12" db="EMBL/GenBank/DDBJ databases">
        <authorList>
            <person name="Kun Z."/>
        </authorList>
    </citation>
    <scope>NUCLEOTIDE SEQUENCE [LARGE SCALE GENOMIC DNA]</scope>
    <source>
        <strain evidence="7 8">YIM 123512</strain>
    </source>
</reference>
<comment type="similarity">
    <text evidence="1">Belongs to the sigma-70 factor family. ECF subfamily.</text>
</comment>
<evidence type="ECO:0000256" key="4">
    <source>
        <dbReference type="ARBA" id="ARBA00023163"/>
    </source>
</evidence>
<dbReference type="GO" id="GO:0016987">
    <property type="term" value="F:sigma factor activity"/>
    <property type="evidence" value="ECO:0007669"/>
    <property type="project" value="UniProtKB-KW"/>
</dbReference>
<dbReference type="AlphaFoldDB" id="A0A6L7EU43"/>
<dbReference type="Gene3D" id="1.10.10.10">
    <property type="entry name" value="Winged helix-like DNA-binding domain superfamily/Winged helix DNA-binding domain"/>
    <property type="match status" value="1"/>
</dbReference>
<dbReference type="InterPro" id="IPR013324">
    <property type="entry name" value="RNA_pol_sigma_r3/r4-like"/>
</dbReference>
<keyword evidence="4" id="KW-0804">Transcription</keyword>
<evidence type="ECO:0000256" key="2">
    <source>
        <dbReference type="ARBA" id="ARBA00023015"/>
    </source>
</evidence>
<protein>
    <submittedName>
        <fullName evidence="7">Sigma-70 family RNA polymerase sigma factor</fullName>
    </submittedName>
</protein>
<evidence type="ECO:0000259" key="5">
    <source>
        <dbReference type="Pfam" id="PF04542"/>
    </source>
</evidence>
<feature type="domain" description="RNA polymerase sigma-70 region 2" evidence="5">
    <location>
        <begin position="11"/>
        <end position="77"/>
    </location>
</feature>
<dbReference type="Gene3D" id="1.10.1740.10">
    <property type="match status" value="1"/>
</dbReference>
<dbReference type="InterPro" id="IPR013325">
    <property type="entry name" value="RNA_pol_sigma_r2"/>
</dbReference>
<dbReference type="InterPro" id="IPR013249">
    <property type="entry name" value="RNA_pol_sigma70_r4_t2"/>
</dbReference>
<dbReference type="NCBIfam" id="TIGR02937">
    <property type="entry name" value="sigma70-ECF"/>
    <property type="match status" value="1"/>
</dbReference>
<name>A0A6L7EU43_9ACTN</name>
<dbReference type="GO" id="GO:0003677">
    <property type="term" value="F:DNA binding"/>
    <property type="evidence" value="ECO:0007669"/>
    <property type="project" value="InterPro"/>
</dbReference>
<proteinExistence type="inferred from homology"/>
<evidence type="ECO:0000256" key="1">
    <source>
        <dbReference type="ARBA" id="ARBA00010641"/>
    </source>
</evidence>
<dbReference type="InterPro" id="IPR039425">
    <property type="entry name" value="RNA_pol_sigma-70-like"/>
</dbReference>
<dbReference type="GO" id="GO:0006352">
    <property type="term" value="P:DNA-templated transcription initiation"/>
    <property type="evidence" value="ECO:0007669"/>
    <property type="project" value="InterPro"/>
</dbReference>
<dbReference type="Proteomes" id="UP000473325">
    <property type="component" value="Unassembled WGS sequence"/>
</dbReference>
<evidence type="ECO:0000256" key="3">
    <source>
        <dbReference type="ARBA" id="ARBA00023082"/>
    </source>
</evidence>
<gene>
    <name evidence="7" type="ORF">GRQ65_06450</name>
</gene>
<keyword evidence="2" id="KW-0805">Transcription regulation</keyword>
<evidence type="ECO:0000313" key="8">
    <source>
        <dbReference type="Proteomes" id="UP000473325"/>
    </source>
</evidence>
<feature type="domain" description="RNA polymerase sigma factor 70 region 4 type 2" evidence="6">
    <location>
        <begin position="108"/>
        <end position="156"/>
    </location>
</feature>
<sequence length="175" mass="19519">MTTDHDRLVGLFDDCAPRLYAYARRHAAPSDAEDLVASAFEVAVRRPEAVPAEAHLAFAWLVGTVRRLAANQHRRRATRERWWRDAVRETWHAASPEEAVAEREESIAALSALSEADREVVLLVAWDGLTTEQAADVLGVSRNTFSARLSRARRRLRDDPPPIATLTVCPEGTAR</sequence>
<evidence type="ECO:0000259" key="6">
    <source>
        <dbReference type="Pfam" id="PF08281"/>
    </source>
</evidence>
<dbReference type="InterPro" id="IPR014284">
    <property type="entry name" value="RNA_pol_sigma-70_dom"/>
</dbReference>
<dbReference type="RefSeq" id="WP_160876334.1">
    <property type="nucleotide sequence ID" value="NZ_WUEK01000003.1"/>
</dbReference>
<dbReference type="PANTHER" id="PTHR43133:SF25">
    <property type="entry name" value="RNA POLYMERASE SIGMA FACTOR RFAY-RELATED"/>
    <property type="match status" value="1"/>
</dbReference>
<dbReference type="InterPro" id="IPR036388">
    <property type="entry name" value="WH-like_DNA-bd_sf"/>
</dbReference>